<name>A0A4P6MW98_9MICO</name>
<dbReference type="PANTHER" id="PTHR43335:SF2">
    <property type="entry name" value="ABC TRANSPORTER, ATP-BINDING PROTEIN"/>
    <property type="match status" value="1"/>
</dbReference>
<dbReference type="EMBL" id="CP036164">
    <property type="protein sequence ID" value="QBF45633.1"/>
    <property type="molecule type" value="Genomic_DNA"/>
</dbReference>
<reference evidence="6 7" key="1">
    <citation type="submission" date="2019-02" db="EMBL/GenBank/DDBJ databases">
        <title>Genomic data mining of an Antarctic deep-sea actinobacterium, Janibacterlimosus P3-3-X1.</title>
        <authorList>
            <person name="Liao L."/>
            <person name="Chen B."/>
        </authorList>
    </citation>
    <scope>NUCLEOTIDE SEQUENCE [LARGE SCALE GENOMIC DNA]</scope>
    <source>
        <strain evidence="6 7">P3-3-X1</strain>
    </source>
</reference>
<dbReference type="OrthoDB" id="9805514at2"/>
<keyword evidence="4 6" id="KW-0067">ATP-binding</keyword>
<dbReference type="InterPro" id="IPR003439">
    <property type="entry name" value="ABC_transporter-like_ATP-bd"/>
</dbReference>
<proteinExistence type="inferred from homology"/>
<evidence type="ECO:0000256" key="2">
    <source>
        <dbReference type="ARBA" id="ARBA00022448"/>
    </source>
</evidence>
<dbReference type="Pfam" id="PF00005">
    <property type="entry name" value="ABC_tran"/>
    <property type="match status" value="1"/>
</dbReference>
<dbReference type="SUPFAM" id="SSF52540">
    <property type="entry name" value="P-loop containing nucleoside triphosphate hydrolases"/>
    <property type="match status" value="1"/>
</dbReference>
<dbReference type="PANTHER" id="PTHR43335">
    <property type="entry name" value="ABC TRANSPORTER, ATP-BINDING PROTEIN"/>
    <property type="match status" value="1"/>
</dbReference>
<evidence type="ECO:0000313" key="7">
    <source>
        <dbReference type="Proteomes" id="UP000290408"/>
    </source>
</evidence>
<evidence type="ECO:0000256" key="4">
    <source>
        <dbReference type="ARBA" id="ARBA00022840"/>
    </source>
</evidence>
<dbReference type="SMART" id="SM00382">
    <property type="entry name" value="AAA"/>
    <property type="match status" value="1"/>
</dbReference>
<evidence type="ECO:0000259" key="5">
    <source>
        <dbReference type="PROSITE" id="PS50893"/>
    </source>
</evidence>
<dbReference type="GO" id="GO:0016887">
    <property type="term" value="F:ATP hydrolysis activity"/>
    <property type="evidence" value="ECO:0007669"/>
    <property type="project" value="InterPro"/>
</dbReference>
<dbReference type="AlphaFoldDB" id="A0A4P6MW98"/>
<gene>
    <name evidence="6" type="ORF">EXU32_04765</name>
</gene>
<dbReference type="InterPro" id="IPR003593">
    <property type="entry name" value="AAA+_ATPase"/>
</dbReference>
<dbReference type="InterPro" id="IPR027417">
    <property type="entry name" value="P-loop_NTPase"/>
</dbReference>
<dbReference type="Proteomes" id="UP000290408">
    <property type="component" value="Chromosome"/>
</dbReference>
<accession>A0A4P6MW98</accession>
<keyword evidence="3" id="KW-0547">Nucleotide-binding</keyword>
<dbReference type="KEGG" id="jli:EXU32_04765"/>
<comment type="similarity">
    <text evidence="1">Belongs to the ABC transporter superfamily.</text>
</comment>
<dbReference type="PROSITE" id="PS50893">
    <property type="entry name" value="ABC_TRANSPORTER_2"/>
    <property type="match status" value="1"/>
</dbReference>
<organism evidence="6 7">
    <name type="scientific">Janibacter limosus</name>
    <dbReference type="NCBI Taxonomy" id="53458"/>
    <lineage>
        <taxon>Bacteria</taxon>
        <taxon>Bacillati</taxon>
        <taxon>Actinomycetota</taxon>
        <taxon>Actinomycetes</taxon>
        <taxon>Micrococcales</taxon>
        <taxon>Intrasporangiaceae</taxon>
        <taxon>Janibacter</taxon>
    </lineage>
</organism>
<dbReference type="Gene3D" id="3.40.50.300">
    <property type="entry name" value="P-loop containing nucleotide triphosphate hydrolases"/>
    <property type="match status" value="1"/>
</dbReference>
<keyword evidence="2" id="KW-0813">Transport</keyword>
<protein>
    <submittedName>
        <fullName evidence="6">ATP-binding cassette domain-containing protein</fullName>
    </submittedName>
</protein>
<dbReference type="GO" id="GO:0005524">
    <property type="term" value="F:ATP binding"/>
    <property type="evidence" value="ECO:0007669"/>
    <property type="project" value="UniProtKB-KW"/>
</dbReference>
<evidence type="ECO:0000256" key="1">
    <source>
        <dbReference type="ARBA" id="ARBA00005417"/>
    </source>
</evidence>
<evidence type="ECO:0000256" key="3">
    <source>
        <dbReference type="ARBA" id="ARBA00022741"/>
    </source>
</evidence>
<evidence type="ECO:0000313" key="6">
    <source>
        <dbReference type="EMBL" id="QBF45633.1"/>
    </source>
</evidence>
<sequence length="246" mass="26959">MAVLTHVSDKVDSESVRLIAFSARRGPFRLSRLDIQLNAERIALIGVNGSGKTTLLRSMLGVLRHSGTLLVGDVSSAHLPPERTGFVPQDVDFPLLLTVEECVGMAADLKEVPAATRDRSVTDALAAVDLLDVRASRAARLSGGQKRRLACAQALVHDPQIVLMDEPTAGLDPIQRDRLRRILQDLPRDRLVLVTSHILEDVAMWAERFLILSEGEIIHDLQHDELGDPDQRLSALNDLLASVPSR</sequence>
<keyword evidence="7" id="KW-1185">Reference proteome</keyword>
<feature type="domain" description="ABC transporter" evidence="5">
    <location>
        <begin position="11"/>
        <end position="239"/>
    </location>
</feature>